<organism evidence="9 10">
    <name type="scientific">Saccoglossus kowalevskii</name>
    <name type="common">Acorn worm</name>
    <dbReference type="NCBI Taxonomy" id="10224"/>
    <lineage>
        <taxon>Eukaryota</taxon>
        <taxon>Metazoa</taxon>
        <taxon>Hemichordata</taxon>
        <taxon>Enteropneusta</taxon>
        <taxon>Harrimaniidae</taxon>
        <taxon>Saccoglossus</taxon>
    </lineage>
</organism>
<reference evidence="10" key="1">
    <citation type="submission" date="2025-08" db="UniProtKB">
        <authorList>
            <consortium name="RefSeq"/>
        </authorList>
    </citation>
    <scope>IDENTIFICATION</scope>
    <source>
        <tissue evidence="10">Testes</tissue>
    </source>
</reference>
<feature type="transmembrane region" description="Helical" evidence="7">
    <location>
        <begin position="584"/>
        <end position="605"/>
    </location>
</feature>
<feature type="transmembrane region" description="Helical" evidence="7">
    <location>
        <begin position="446"/>
        <end position="467"/>
    </location>
</feature>
<evidence type="ECO:0000256" key="4">
    <source>
        <dbReference type="ARBA" id="ARBA00022692"/>
    </source>
</evidence>
<dbReference type="PANTHER" id="PTHR11660">
    <property type="entry name" value="SOLUTE CARRIER FAMILY 40 MEMBER"/>
    <property type="match status" value="1"/>
</dbReference>
<feature type="transmembrane region" description="Helical" evidence="7">
    <location>
        <begin position="243"/>
        <end position="263"/>
    </location>
</feature>
<evidence type="ECO:0000256" key="2">
    <source>
        <dbReference type="ARBA" id="ARBA00006279"/>
    </source>
</evidence>
<comment type="similarity">
    <text evidence="2 7">Belongs to the ferroportin (FP) (TC 2.A.100) family. SLC40A subfamily.</text>
</comment>
<evidence type="ECO:0000313" key="10">
    <source>
        <dbReference type="RefSeq" id="XP_002741254.1"/>
    </source>
</evidence>
<proteinExistence type="inferred from homology"/>
<evidence type="ECO:0000256" key="6">
    <source>
        <dbReference type="ARBA" id="ARBA00023136"/>
    </source>
</evidence>
<evidence type="ECO:0000313" key="9">
    <source>
        <dbReference type="Proteomes" id="UP000694865"/>
    </source>
</evidence>
<gene>
    <name evidence="10" type="primary">LOC100376038</name>
</gene>
<keyword evidence="7" id="KW-0406">Ion transport</keyword>
<comment type="function">
    <text evidence="7">May be involved in iron transport and iron homeostasis.</text>
</comment>
<feature type="transmembrane region" description="Helical" evidence="7">
    <location>
        <begin position="136"/>
        <end position="157"/>
    </location>
</feature>
<dbReference type="InterPro" id="IPR009716">
    <property type="entry name" value="Ferroportin-1"/>
</dbReference>
<feature type="transmembrane region" description="Helical" evidence="7">
    <location>
        <begin position="414"/>
        <end position="434"/>
    </location>
</feature>
<keyword evidence="5 7" id="KW-1133">Transmembrane helix</keyword>
<feature type="region of interest" description="Disordered" evidence="8">
    <location>
        <begin position="1"/>
        <end position="33"/>
    </location>
</feature>
<feature type="compositionally biased region" description="Polar residues" evidence="8">
    <location>
        <begin position="10"/>
        <end position="26"/>
    </location>
</feature>
<keyword evidence="3 7" id="KW-0813">Transport</keyword>
<dbReference type="Proteomes" id="UP000694865">
    <property type="component" value="Unplaced"/>
</dbReference>
<comment type="subcellular location">
    <subcellularLocation>
        <location evidence="1 7">Membrane</location>
        <topology evidence="1 7">Multi-pass membrane protein</topology>
    </subcellularLocation>
</comment>
<protein>
    <recommendedName>
        <fullName evidence="7">Solute carrier family 40 member</fullName>
    </recommendedName>
</protein>
<dbReference type="SUPFAM" id="SSF103473">
    <property type="entry name" value="MFS general substrate transporter"/>
    <property type="match status" value="1"/>
</dbReference>
<dbReference type="InterPro" id="IPR036259">
    <property type="entry name" value="MFS_trans_sf"/>
</dbReference>
<evidence type="ECO:0000256" key="3">
    <source>
        <dbReference type="ARBA" id="ARBA00022448"/>
    </source>
</evidence>
<evidence type="ECO:0000256" key="8">
    <source>
        <dbReference type="SAM" id="MobiDB-lite"/>
    </source>
</evidence>
<dbReference type="GeneID" id="100376038"/>
<sequence>MADGDAGEGTLSSNNPDSNSEQTPDQGSILEPDSDVLLPDTLSVRDKDETSSYRAAGCIKYLKSPAFMIYCCQVLSSWGYRMWRFAIGLYLVEIAMDSLRLTAIYGLILCISSLMFSPLVGDWVDRTKRIRAIRIAIFLQNCCLVLCSLLLAMILVLEGNIKLIWNGVLFIMVEIMIIVLGDCANLAGEAERISIQKDWVVVVAGTNKSKLANLNAVLLRIDLVINIVAPIAIGSIMTYGSMLIGALVIAAWNLIAGCVEYYLMSTVYKAVPALRIKKPTAMNEEAVHADEKVNINQNTSTTPGDMMFSVGSDSEPSDAEINVSREDLSNQPTQGNIQEANVAPIRDTEQIKQENWKKVLKAFGLCITLGEGWKTYMSYAVWSAGVGLAFLYMTVLGFDSISTGYAYSQGLAEWLIGVLMGLGSVFGLLGTALFPRLREKIGLQRTGLWALIMEISCLSLCVISVWAPGSPFDLHPQNGEDFIANVSTTVPTTLLASNTSELIDITQDIRDKPDSYASVALLFTGMVLSRTGLWLFDLTVTQLIQESVLETQRGIFNGVQNSLNGFMDLVHFALVITFPNPHTYGVLVLLSFLFVCTGAGFFAYYSYKIRGHLFHCVKCTSTSNSYTIQESEASSV</sequence>
<evidence type="ECO:0000256" key="7">
    <source>
        <dbReference type="RuleBase" id="RU365065"/>
    </source>
</evidence>
<accession>A0ABM0H044</accession>
<name>A0ABM0H044_SACKO</name>
<feature type="transmembrane region" description="Helical" evidence="7">
    <location>
        <begin position="379"/>
        <end position="402"/>
    </location>
</feature>
<dbReference type="PANTHER" id="PTHR11660:SF57">
    <property type="entry name" value="SOLUTE CARRIER FAMILY 40 MEMBER"/>
    <property type="match status" value="1"/>
</dbReference>
<dbReference type="RefSeq" id="XP_002741254.1">
    <property type="nucleotide sequence ID" value="XM_002741208.2"/>
</dbReference>
<keyword evidence="9" id="KW-1185">Reference proteome</keyword>
<feature type="transmembrane region" description="Helical" evidence="7">
    <location>
        <begin position="103"/>
        <end position="124"/>
    </location>
</feature>
<feature type="transmembrane region" description="Helical" evidence="7">
    <location>
        <begin position="217"/>
        <end position="237"/>
    </location>
</feature>
<keyword evidence="6 7" id="KW-0472">Membrane</keyword>
<dbReference type="CDD" id="cd17480">
    <property type="entry name" value="MFS_SLC40A1_like"/>
    <property type="match status" value="1"/>
</dbReference>
<keyword evidence="4 7" id="KW-0812">Transmembrane</keyword>
<evidence type="ECO:0000256" key="5">
    <source>
        <dbReference type="ARBA" id="ARBA00022989"/>
    </source>
</evidence>
<evidence type="ECO:0000256" key="1">
    <source>
        <dbReference type="ARBA" id="ARBA00004141"/>
    </source>
</evidence>
<dbReference type="Pfam" id="PF06963">
    <property type="entry name" value="FPN1"/>
    <property type="match status" value="1"/>
</dbReference>
<feature type="transmembrane region" description="Helical" evidence="7">
    <location>
        <begin position="163"/>
        <end position="187"/>
    </location>
</feature>
<comment type="caution">
    <text evidence="7">Lacks conserved residue(s) required for the propagation of feature annotation.</text>
</comment>